<gene>
    <name evidence="1" type="ORF">E8A74_44755</name>
</gene>
<dbReference type="OrthoDB" id="5513733at2"/>
<evidence type="ECO:0000313" key="1">
    <source>
        <dbReference type="EMBL" id="TKC97115.1"/>
    </source>
</evidence>
<accession>A0A4V5PKW2</accession>
<sequence>MVSLCSTRGSPLSKTPHATGFRVVGPPGSLMSGIYPHLSRAPIREAVLDIRVELPASFALEQLAPFTDLLSASFPEVRPIHTISANFAIGDKAPEISSAPPRIVGHIHWTQDKSRAVQGRLDGFTVNHVNSYKDWESLRLQAQELWRLYADVAHPVRVVRIALRYVNRLELLADAPLERSLRTLPKINSALPQHPTNHFMRLVLPFPESRQVVLTQATEDVDLLGNGMHEAGNSVGLLLDLDAFVSRSFDPRSSDMWAEFEQLREIKNLCFFESLTPEALERYR</sequence>
<dbReference type="EMBL" id="SSMQ01000083">
    <property type="protein sequence ID" value="TKC97115.1"/>
    <property type="molecule type" value="Genomic_DNA"/>
</dbReference>
<dbReference type="Proteomes" id="UP000309215">
    <property type="component" value="Unassembled WGS sequence"/>
</dbReference>
<dbReference type="AlphaFoldDB" id="A0A4V5PKW2"/>
<dbReference type="NCBIfam" id="TIGR04255">
    <property type="entry name" value="sporadTIGR04255"/>
    <property type="match status" value="1"/>
</dbReference>
<organism evidence="1 2">
    <name type="scientific">Polyangium fumosum</name>
    <dbReference type="NCBI Taxonomy" id="889272"/>
    <lineage>
        <taxon>Bacteria</taxon>
        <taxon>Pseudomonadati</taxon>
        <taxon>Myxococcota</taxon>
        <taxon>Polyangia</taxon>
        <taxon>Polyangiales</taxon>
        <taxon>Polyangiaceae</taxon>
        <taxon>Polyangium</taxon>
    </lineage>
</organism>
<comment type="caution">
    <text evidence="1">The sequence shown here is derived from an EMBL/GenBank/DDBJ whole genome shotgun (WGS) entry which is preliminary data.</text>
</comment>
<proteinExistence type="predicted"/>
<protein>
    <submittedName>
        <fullName evidence="1">TIGR04255 family protein</fullName>
    </submittedName>
</protein>
<dbReference type="InterPro" id="IPR026349">
    <property type="entry name" value="CHP04255"/>
</dbReference>
<reference evidence="1 2" key="1">
    <citation type="submission" date="2019-04" db="EMBL/GenBank/DDBJ databases">
        <authorList>
            <person name="Li Y."/>
            <person name="Wang J."/>
        </authorList>
    </citation>
    <scope>NUCLEOTIDE SEQUENCE [LARGE SCALE GENOMIC DNA]</scope>
    <source>
        <strain evidence="1 2">DSM 14668</strain>
    </source>
</reference>
<keyword evidence="2" id="KW-1185">Reference proteome</keyword>
<evidence type="ECO:0000313" key="2">
    <source>
        <dbReference type="Proteomes" id="UP000309215"/>
    </source>
</evidence>
<name>A0A4V5PKW2_9BACT</name>